<keyword evidence="3 6" id="KW-0547">Nucleotide-binding</keyword>
<dbReference type="InterPro" id="IPR005482">
    <property type="entry name" value="Biotin_COase_C"/>
</dbReference>
<dbReference type="Proteomes" id="UP000661691">
    <property type="component" value="Unassembled WGS sequence"/>
</dbReference>
<evidence type="ECO:0000256" key="2">
    <source>
        <dbReference type="ARBA" id="ARBA00022598"/>
    </source>
</evidence>
<dbReference type="PROSITE" id="PS00866">
    <property type="entry name" value="CPSASE_1"/>
    <property type="match status" value="1"/>
</dbReference>
<evidence type="ECO:0000259" key="8">
    <source>
        <dbReference type="PROSITE" id="PS50979"/>
    </source>
</evidence>
<evidence type="ECO:0000313" key="10">
    <source>
        <dbReference type="Proteomes" id="UP000661691"/>
    </source>
</evidence>
<dbReference type="PROSITE" id="PS50975">
    <property type="entry name" value="ATP_GRASP"/>
    <property type="match status" value="1"/>
</dbReference>
<dbReference type="InterPro" id="IPR011761">
    <property type="entry name" value="ATP-grasp"/>
</dbReference>
<dbReference type="SMART" id="SM00878">
    <property type="entry name" value="Biotin_carb_C"/>
    <property type="match status" value="1"/>
</dbReference>
<dbReference type="SUPFAM" id="SSF52440">
    <property type="entry name" value="PreATP-grasp domain"/>
    <property type="match status" value="1"/>
</dbReference>
<keyword evidence="4 6" id="KW-0067">ATP-binding</keyword>
<keyword evidence="10" id="KW-1185">Reference proteome</keyword>
<feature type="domain" description="ATP-grasp" evidence="7">
    <location>
        <begin position="119"/>
        <end position="314"/>
    </location>
</feature>
<organism evidence="9 10">
    <name type="scientific">Polycladospora coralii</name>
    <dbReference type="NCBI Taxonomy" id="2771432"/>
    <lineage>
        <taxon>Bacteria</taxon>
        <taxon>Bacillati</taxon>
        <taxon>Bacillota</taxon>
        <taxon>Bacilli</taxon>
        <taxon>Bacillales</taxon>
        <taxon>Thermoactinomycetaceae</taxon>
        <taxon>Polycladospora</taxon>
    </lineage>
</organism>
<dbReference type="EC" id="6.3.4.14" evidence="1"/>
<dbReference type="FunFam" id="3.40.50.20:FF:000010">
    <property type="entry name" value="Propionyl-CoA carboxylase subunit alpha"/>
    <property type="match status" value="1"/>
</dbReference>
<dbReference type="SUPFAM" id="SSF56059">
    <property type="entry name" value="Glutathione synthetase ATP-binding domain-like"/>
    <property type="match status" value="1"/>
</dbReference>
<protein>
    <recommendedName>
        <fullName evidence="1">biotin carboxylase</fullName>
        <ecNumber evidence="1">6.3.4.14</ecNumber>
    </recommendedName>
</protein>
<dbReference type="EMBL" id="JACXAH010000003">
    <property type="protein sequence ID" value="MBD1371302.1"/>
    <property type="molecule type" value="Genomic_DNA"/>
</dbReference>
<dbReference type="PROSITE" id="PS50979">
    <property type="entry name" value="BC"/>
    <property type="match status" value="1"/>
</dbReference>
<dbReference type="InterPro" id="IPR011764">
    <property type="entry name" value="Biotin_carboxylation_dom"/>
</dbReference>
<evidence type="ECO:0000256" key="5">
    <source>
        <dbReference type="ARBA" id="ARBA00023267"/>
    </source>
</evidence>
<comment type="caution">
    <text evidence="9">The sequence shown here is derived from an EMBL/GenBank/DDBJ whole genome shotgun (WGS) entry which is preliminary data.</text>
</comment>
<evidence type="ECO:0000259" key="7">
    <source>
        <dbReference type="PROSITE" id="PS50975"/>
    </source>
</evidence>
<dbReference type="Gene3D" id="3.30.470.20">
    <property type="entry name" value="ATP-grasp fold, B domain"/>
    <property type="match status" value="1"/>
</dbReference>
<gene>
    <name evidence="9" type="ORF">IC620_02905</name>
</gene>
<dbReference type="Pfam" id="PF02786">
    <property type="entry name" value="CPSase_L_D2"/>
    <property type="match status" value="1"/>
</dbReference>
<sequence>MQKVLIANRGEIAVRIIRTCKEKNIKTVAVYSEADEGMPFTQLADEAVLLGPPPIAQSYLNGDAMIKIALDQQVDAIHPGYGLLSENATFAQKVQDAGLIWIGPEPDVIQKMGDKVIARQTMLEAGVPIVPGVNEVKDLEQAKLAAEQIGYPVMLKASAGGGGLGMQVCQNEAELQASFPTLQKKAASYFGDDCLFLEKWLSQTKHIEVQIVADQLRVTHLFERDCSVQRRNQKVIEESLAPSIRPQTREYLYEMAVRAAEAVQYTGVGTVEFLVDEQEQIYFLEMNTRLQVEHTITESITGLDLVALQIHLIEGNHLPDSIWTIRPQGHAFQFRIYAEDPETFYPSPGTIQTYRIPQDEGIRMDSGVELGSIVSPYYDPLIAKCIVHADSRVLALTKSKRALTEFEINGIKTNIPLLLRILEEQTFVQGNYRTNLLEKSKTKG</sequence>
<accession>A0A926N7U0</accession>
<evidence type="ECO:0000313" key="9">
    <source>
        <dbReference type="EMBL" id="MBD1371302.1"/>
    </source>
</evidence>
<dbReference type="Pfam" id="PF00289">
    <property type="entry name" value="Biotin_carb_N"/>
    <property type="match status" value="1"/>
</dbReference>
<keyword evidence="5" id="KW-0092">Biotin</keyword>
<dbReference type="PANTHER" id="PTHR18866:SF33">
    <property type="entry name" value="METHYLCROTONOYL-COA CARBOXYLASE SUBUNIT ALPHA, MITOCHONDRIAL-RELATED"/>
    <property type="match status" value="1"/>
</dbReference>
<keyword evidence="2" id="KW-0436">Ligase</keyword>
<dbReference type="InterPro" id="IPR005479">
    <property type="entry name" value="CPAse_ATP-bd"/>
</dbReference>
<dbReference type="AlphaFoldDB" id="A0A926N7U0"/>
<dbReference type="PROSITE" id="PS00867">
    <property type="entry name" value="CPSASE_2"/>
    <property type="match status" value="1"/>
</dbReference>
<dbReference type="InterPro" id="IPR050856">
    <property type="entry name" value="Biotin_carboxylase_complex"/>
</dbReference>
<dbReference type="InterPro" id="IPR005481">
    <property type="entry name" value="BC-like_N"/>
</dbReference>
<dbReference type="InterPro" id="IPR016185">
    <property type="entry name" value="PreATP-grasp_dom_sf"/>
</dbReference>
<evidence type="ECO:0000256" key="4">
    <source>
        <dbReference type="ARBA" id="ARBA00022840"/>
    </source>
</evidence>
<name>A0A926N7U0_9BACL</name>
<evidence type="ECO:0000256" key="1">
    <source>
        <dbReference type="ARBA" id="ARBA00013263"/>
    </source>
</evidence>
<dbReference type="PANTHER" id="PTHR18866">
    <property type="entry name" value="CARBOXYLASE:PYRUVATE/ACETYL-COA/PROPIONYL-COA CARBOXYLASE"/>
    <property type="match status" value="1"/>
</dbReference>
<reference evidence="9" key="1">
    <citation type="submission" date="2020-09" db="EMBL/GenBank/DDBJ databases">
        <title>A novel bacterium of genus Hazenella, isolated from South China Sea.</title>
        <authorList>
            <person name="Huang H."/>
            <person name="Mo K."/>
            <person name="Hu Y."/>
        </authorList>
    </citation>
    <scope>NUCLEOTIDE SEQUENCE</scope>
    <source>
        <strain evidence="9">IB182357</strain>
    </source>
</reference>
<dbReference type="GO" id="GO:0004075">
    <property type="term" value="F:biotin carboxylase activity"/>
    <property type="evidence" value="ECO:0007669"/>
    <property type="project" value="UniProtKB-EC"/>
</dbReference>
<dbReference type="GO" id="GO:0046872">
    <property type="term" value="F:metal ion binding"/>
    <property type="evidence" value="ECO:0007669"/>
    <property type="project" value="InterPro"/>
</dbReference>
<proteinExistence type="predicted"/>
<dbReference type="GO" id="GO:0005524">
    <property type="term" value="F:ATP binding"/>
    <property type="evidence" value="ECO:0007669"/>
    <property type="project" value="UniProtKB-UniRule"/>
</dbReference>
<evidence type="ECO:0000256" key="6">
    <source>
        <dbReference type="PROSITE-ProRule" id="PRU00409"/>
    </source>
</evidence>
<dbReference type="Pfam" id="PF02785">
    <property type="entry name" value="Biotin_carb_C"/>
    <property type="match status" value="1"/>
</dbReference>
<feature type="domain" description="Biotin carboxylation" evidence="8">
    <location>
        <begin position="1"/>
        <end position="442"/>
    </location>
</feature>
<evidence type="ECO:0000256" key="3">
    <source>
        <dbReference type="ARBA" id="ARBA00022741"/>
    </source>
</evidence>
<dbReference type="InterPro" id="IPR011054">
    <property type="entry name" value="Rudment_hybrid_motif"/>
</dbReference>
<dbReference type="SUPFAM" id="SSF51246">
    <property type="entry name" value="Rudiment single hybrid motif"/>
    <property type="match status" value="1"/>
</dbReference>
<dbReference type="FunFam" id="3.30.1490.20:FF:000003">
    <property type="entry name" value="acetyl-CoA carboxylase isoform X1"/>
    <property type="match status" value="1"/>
</dbReference>